<evidence type="ECO:0000259" key="4">
    <source>
        <dbReference type="Pfam" id="PF20774"/>
    </source>
</evidence>
<name>A0ABN2JKF5_9MICO</name>
<sequence>MRVRTTSAVGVAALLLAAVVAPGVAAASPAVDGPPTTDTPAQSTPDDRPDALAAKRTAMKQRAVDLVATGDAKVTTRSKGTASSQAVKVGKGQWVEYETEQTAQLLTFLVEFGDQADPRYPDAPSGPGRNEIPKPGRTDNSTYWESDFSREHYQEMFFTGLEDQGGQSFAGVYDEMSSGRFDLQGDVSDWVTVPYAQASYGSNLKDPETGERLGESQTDMTRFVQDSANAWYDDQIAQGKTPQEITDYLQSFDVWDRYDLDGDGIFDEPDGYIDHFQAIHAGEGEEAGAAESTIWSHRWAVNQAGIGKDGPAGFPKVGGIRIGDTDLWIRDYTTEPENGGLGVFAHEFGHDLGLPDYYDTAGGDNGTAYWTLMSGGSWLSERGAPIGTTPNHMGATEKMFLGWSDYTTVDAGESATVDLGPAYHATNDAQAVVVDLPDGEKTIDVQEPQDGKYLYSGTGDDRTATATSPSFTVPAGGTLTAKAAYAIETDWDYAYAEISTDGGATFTSLPTNLSTATDPNGQNTGHGITGTTKGAWVDLTADLSAYAGQEAQVRFRHVNDAAAHELGFVVDDVAVGDALVADVEDDAAGWTLDGFSVITDGSYTQVYSHYYVAENRQYAGYDTTLKTGPYNFGFRTSAPNTVEKFPYQDGLLVWYVNSLYGDNNTSQHPGGGQALPVDAHPKALTWSNGAVAGNRIQPYDATFGVTPTDGLWLHRQLEDGTMTRLVTGPKRGARVFDDSDPYAYYDQANPGGSVIVGGTGTTIEVKRVHGRSGVMTVKVN</sequence>
<dbReference type="PANTHER" id="PTHR41775">
    <property type="entry name" value="SECRETED PROTEIN-RELATED"/>
    <property type="match status" value="1"/>
</dbReference>
<dbReference type="RefSeq" id="WP_344248935.1">
    <property type="nucleotide sequence ID" value="NZ_BAAAPM010000005.1"/>
</dbReference>
<dbReference type="Pfam" id="PF05547">
    <property type="entry name" value="Peptidase_M6"/>
    <property type="match status" value="1"/>
</dbReference>
<dbReference type="InterPro" id="IPR048665">
    <property type="entry name" value="InhA-like_VEG"/>
</dbReference>
<dbReference type="NCBIfam" id="TIGR03296">
    <property type="entry name" value="M6dom_TIGR03296"/>
    <property type="match status" value="1"/>
</dbReference>
<dbReference type="Pfam" id="PF20773">
    <property type="entry name" value="InhA-like_MAM"/>
    <property type="match status" value="1"/>
</dbReference>
<evidence type="ECO:0000256" key="1">
    <source>
        <dbReference type="SAM" id="MobiDB-lite"/>
    </source>
</evidence>
<reference evidence="5 6" key="1">
    <citation type="journal article" date="2019" name="Int. J. Syst. Evol. Microbiol.">
        <title>The Global Catalogue of Microorganisms (GCM) 10K type strain sequencing project: providing services to taxonomists for standard genome sequencing and annotation.</title>
        <authorList>
            <consortium name="The Broad Institute Genomics Platform"/>
            <consortium name="The Broad Institute Genome Sequencing Center for Infectious Disease"/>
            <person name="Wu L."/>
            <person name="Ma J."/>
        </authorList>
    </citation>
    <scope>NUCLEOTIDE SEQUENCE [LARGE SCALE GENOMIC DNA]</scope>
    <source>
        <strain evidence="5 6">JCM 15589</strain>
    </source>
</reference>
<dbReference type="InterPro" id="IPR008757">
    <property type="entry name" value="Peptidase_M6-like_domain"/>
</dbReference>
<gene>
    <name evidence="5" type="ORF">GCM10009809_26570</name>
</gene>
<proteinExistence type="predicted"/>
<feature type="chain" id="PRO_5045868431" evidence="2">
    <location>
        <begin position="27"/>
        <end position="780"/>
    </location>
</feature>
<dbReference type="PANTHER" id="PTHR41775:SF1">
    <property type="entry name" value="PEPTIDASE M6-LIKE DOMAIN-CONTAINING PROTEIN"/>
    <property type="match status" value="1"/>
</dbReference>
<dbReference type="SUPFAM" id="SSF55486">
    <property type="entry name" value="Metalloproteases ('zincins'), catalytic domain"/>
    <property type="match status" value="1"/>
</dbReference>
<dbReference type="Gene3D" id="2.60.120.260">
    <property type="entry name" value="Galactose-binding domain-like"/>
    <property type="match status" value="1"/>
</dbReference>
<feature type="signal peptide" evidence="2">
    <location>
        <begin position="1"/>
        <end position="26"/>
    </location>
</feature>
<keyword evidence="2" id="KW-0732">Signal</keyword>
<feature type="region of interest" description="Disordered" evidence="1">
    <location>
        <begin position="27"/>
        <end position="49"/>
    </location>
</feature>
<comment type="caution">
    <text evidence="5">The sequence shown here is derived from an EMBL/GenBank/DDBJ whole genome shotgun (WGS) entry which is preliminary data.</text>
</comment>
<dbReference type="EMBL" id="BAAAPM010000005">
    <property type="protein sequence ID" value="GAA1729672.1"/>
    <property type="molecule type" value="Genomic_DNA"/>
</dbReference>
<accession>A0ABN2JKF5</accession>
<dbReference type="Proteomes" id="UP001501138">
    <property type="component" value="Unassembled WGS sequence"/>
</dbReference>
<protein>
    <submittedName>
        <fullName evidence="5">Immune inhibitor A</fullName>
    </submittedName>
</protein>
<feature type="region of interest" description="Disordered" evidence="1">
    <location>
        <begin position="118"/>
        <end position="141"/>
    </location>
</feature>
<dbReference type="Pfam" id="PF20774">
    <property type="entry name" value="InhA-like_VEG"/>
    <property type="match status" value="1"/>
</dbReference>
<evidence type="ECO:0000313" key="5">
    <source>
        <dbReference type="EMBL" id="GAA1729672.1"/>
    </source>
</evidence>
<feature type="domain" description="Peptidase M6-like" evidence="3">
    <location>
        <begin position="96"/>
        <end position="401"/>
    </location>
</feature>
<organism evidence="5 6">
    <name type="scientific">Isoptericola hypogeus</name>
    <dbReference type="NCBI Taxonomy" id="300179"/>
    <lineage>
        <taxon>Bacteria</taxon>
        <taxon>Bacillati</taxon>
        <taxon>Actinomycetota</taxon>
        <taxon>Actinomycetes</taxon>
        <taxon>Micrococcales</taxon>
        <taxon>Promicromonosporaceae</taxon>
        <taxon>Isoptericola</taxon>
    </lineage>
</organism>
<evidence type="ECO:0000313" key="6">
    <source>
        <dbReference type="Proteomes" id="UP001501138"/>
    </source>
</evidence>
<evidence type="ECO:0000256" key="2">
    <source>
        <dbReference type="SAM" id="SignalP"/>
    </source>
</evidence>
<feature type="domain" description="Immune inhibitor A-like metallopeptidase VEG" evidence="4">
    <location>
        <begin position="605"/>
        <end position="765"/>
    </location>
</feature>
<keyword evidence="6" id="KW-1185">Reference proteome</keyword>
<evidence type="ECO:0000259" key="3">
    <source>
        <dbReference type="Pfam" id="PF05547"/>
    </source>
</evidence>